<name>M4Z3V8_9BRAD</name>
<accession>M4Z3V8</accession>
<gene>
    <name evidence="1" type="ORF">S58_20510</name>
</gene>
<evidence type="ECO:0000313" key="1">
    <source>
        <dbReference type="EMBL" id="BAM88058.1"/>
    </source>
</evidence>
<dbReference type="Proteomes" id="UP000011841">
    <property type="component" value="Chromosome"/>
</dbReference>
<dbReference type="AlphaFoldDB" id="M4Z3V8"/>
<reference evidence="1 2" key="1">
    <citation type="journal article" date="2013" name="Appl. Environ. Microbiol.">
        <title>Genome analysis suggests that the soil oligotrophic bacterium Agromonas oligotrophica (Bradyrhizobium oligotrophicum) is a nitrogen-fixing symbiont of Aeschynomene indica.</title>
        <authorList>
            <person name="Okubo T."/>
            <person name="Fukushima S."/>
            <person name="Itakura M."/>
            <person name="Oshima K."/>
            <person name="Longtonglang A."/>
            <person name="Teaumroong N."/>
            <person name="Mitsui H."/>
            <person name="Hattori M."/>
            <person name="Hattori R."/>
            <person name="Hattori T."/>
            <person name="Minamisawa K."/>
        </authorList>
    </citation>
    <scope>NUCLEOTIDE SEQUENCE [LARGE SCALE GENOMIC DNA]</scope>
    <source>
        <strain evidence="1 2">S58</strain>
    </source>
</reference>
<dbReference type="KEGG" id="aol:S58_20510"/>
<dbReference type="EMBL" id="AP012603">
    <property type="protein sequence ID" value="BAM88058.1"/>
    <property type="molecule type" value="Genomic_DNA"/>
</dbReference>
<sequence>MSGLLAFYRSEAPRRLPKLRRRPGESRDPYRVMWVGGEDLKSSSVAKRTPVIMDPRYDHAHAAQ</sequence>
<evidence type="ECO:0000313" key="2">
    <source>
        <dbReference type="Proteomes" id="UP000011841"/>
    </source>
</evidence>
<proteinExistence type="predicted"/>
<organism evidence="1 2">
    <name type="scientific">Bradyrhizobium oligotrophicum S58</name>
    <dbReference type="NCBI Taxonomy" id="1245469"/>
    <lineage>
        <taxon>Bacteria</taxon>
        <taxon>Pseudomonadati</taxon>
        <taxon>Pseudomonadota</taxon>
        <taxon>Alphaproteobacteria</taxon>
        <taxon>Hyphomicrobiales</taxon>
        <taxon>Nitrobacteraceae</taxon>
        <taxon>Bradyrhizobium</taxon>
    </lineage>
</organism>
<dbReference type="HOGENOM" id="CLU_2858887_0_0_5"/>
<keyword evidence="2" id="KW-1185">Reference proteome</keyword>
<protein>
    <submittedName>
        <fullName evidence="1">Uncharacterized protein</fullName>
    </submittedName>
</protein>